<gene>
    <name evidence="5" type="ORF">EV702DRAFT_386543</name>
</gene>
<organism evidence="5 6">
    <name type="scientific">Suillus placidus</name>
    <dbReference type="NCBI Taxonomy" id="48579"/>
    <lineage>
        <taxon>Eukaryota</taxon>
        <taxon>Fungi</taxon>
        <taxon>Dikarya</taxon>
        <taxon>Basidiomycota</taxon>
        <taxon>Agaricomycotina</taxon>
        <taxon>Agaricomycetes</taxon>
        <taxon>Agaricomycetidae</taxon>
        <taxon>Boletales</taxon>
        <taxon>Suillineae</taxon>
        <taxon>Suillaceae</taxon>
        <taxon>Suillus</taxon>
    </lineage>
</organism>
<feature type="compositionally biased region" description="Polar residues" evidence="3">
    <location>
        <begin position="308"/>
        <end position="317"/>
    </location>
</feature>
<evidence type="ECO:0000256" key="3">
    <source>
        <dbReference type="SAM" id="MobiDB-lite"/>
    </source>
</evidence>
<keyword evidence="1" id="KW-0479">Metal-binding</keyword>
<evidence type="ECO:0000256" key="2">
    <source>
        <dbReference type="SAM" id="Coils"/>
    </source>
</evidence>
<feature type="region of interest" description="Disordered" evidence="3">
    <location>
        <begin position="498"/>
        <end position="521"/>
    </location>
</feature>
<feature type="compositionally biased region" description="Low complexity" evidence="3">
    <location>
        <begin position="498"/>
        <end position="509"/>
    </location>
</feature>
<dbReference type="Proteomes" id="UP000714275">
    <property type="component" value="Unassembled WGS sequence"/>
</dbReference>
<dbReference type="GO" id="GO:0008270">
    <property type="term" value="F:zinc ion binding"/>
    <property type="evidence" value="ECO:0007669"/>
    <property type="project" value="UniProtKB-KW"/>
</dbReference>
<feature type="compositionally biased region" description="Gly residues" evidence="3">
    <location>
        <begin position="49"/>
        <end position="58"/>
    </location>
</feature>
<proteinExistence type="predicted"/>
<feature type="region of interest" description="Disordered" evidence="3">
    <location>
        <begin position="114"/>
        <end position="373"/>
    </location>
</feature>
<reference evidence="5" key="1">
    <citation type="journal article" date="2020" name="New Phytol.">
        <title>Comparative genomics reveals dynamic genome evolution in host specialist ectomycorrhizal fungi.</title>
        <authorList>
            <person name="Lofgren L.A."/>
            <person name="Nguyen N.H."/>
            <person name="Vilgalys R."/>
            <person name="Ruytinx J."/>
            <person name="Liao H.L."/>
            <person name="Branco S."/>
            <person name="Kuo A."/>
            <person name="LaButti K."/>
            <person name="Lipzen A."/>
            <person name="Andreopoulos W."/>
            <person name="Pangilinan J."/>
            <person name="Riley R."/>
            <person name="Hundley H."/>
            <person name="Na H."/>
            <person name="Barry K."/>
            <person name="Grigoriev I.V."/>
            <person name="Stajich J.E."/>
            <person name="Kennedy P.G."/>
        </authorList>
    </citation>
    <scope>NUCLEOTIDE SEQUENCE</scope>
    <source>
        <strain evidence="5">DOB743</strain>
    </source>
</reference>
<dbReference type="InterPro" id="IPR000571">
    <property type="entry name" value="Znf_CCCH"/>
</dbReference>
<protein>
    <recommendedName>
        <fullName evidence="4">C3H1-type domain-containing protein</fullName>
    </recommendedName>
</protein>
<dbReference type="OrthoDB" id="2670062at2759"/>
<feature type="domain" description="C3H1-type" evidence="4">
    <location>
        <begin position="1"/>
        <end position="33"/>
    </location>
</feature>
<keyword evidence="1" id="KW-0862">Zinc</keyword>
<accession>A0A9P7A6D9</accession>
<sequence>MAQTRCMYFDESGTERNGGCYSGDRCKFIHPGTPAWDTAGQSRNAPRGRGMGRGGFGESRGSFSRGRGRGSGPVNTSSGWDTGGGVDNNAQSSNSGWTIASASAKANVTAASLWDTGDPWGTGSGSNAKESSTGGWGDNDTWGGDSGTKDSSGGGWDNASGGDKSSGAWGTAGTTDTTSRAQEKPSSSEAMETSAGGRGDTLNSGWGNPSGGDKFSGWGASGMNEMTSLAQPKRNDANQENHRFKPSPVPPPPRPPRRGSRAQDDEEDTRPLKMTGTNDVPMVNTRWNKKVDTAVPHAESSRPRVPPLQTNTLNNATPREPPAPMSANRSEDDRMDVDNWRQDTIPEKNRDRSPSPSTMTGPAVNRKRKHGVSDLEKKQEIWKDFIRLCDRAVRAKVDLAKAEAERQNWRRTQKSTNYSRIGEAGRIRLDGLRTELEKVCAGHSDKLSQAISELAEIGDKLKSGIDYEERYNIGTEVTRYSNEVGAWLSDIRPLLIANTTQHPPNTNHPTPHEDEPSEEPSAIADCLDPLRSRLDKQEELLEELRTTLTLESSNNPLVTINNTIDKKIDVLRKDRAEAKAQRAKLPPPKVVIPPEATGAIEDVSRKAVELSVAMEAPVNDVAKLLIRQNDIQKTQVSFKTENEELKGSIAKLTAMSAANRKLIQEQTEAIHRLKTSLEAASESQRTPPPPAEPPIKVMFDDLRAAVDDVLHGIVSREVVPTINRLRDDCWSENQHFHKEVFEIIWDKIEPSLKIAEAVNRWATRLELPAS</sequence>
<dbReference type="AlphaFoldDB" id="A0A9P7A6D9"/>
<dbReference type="EMBL" id="JABBWD010000003">
    <property type="protein sequence ID" value="KAG1782510.1"/>
    <property type="molecule type" value="Genomic_DNA"/>
</dbReference>
<comment type="caution">
    <text evidence="5">The sequence shown here is derived from an EMBL/GenBank/DDBJ whole genome shotgun (WGS) entry which is preliminary data.</text>
</comment>
<feature type="compositionally biased region" description="Basic and acidic residues" evidence="3">
    <location>
        <begin position="329"/>
        <end position="353"/>
    </location>
</feature>
<evidence type="ECO:0000313" key="6">
    <source>
        <dbReference type="Proteomes" id="UP000714275"/>
    </source>
</evidence>
<evidence type="ECO:0000259" key="4">
    <source>
        <dbReference type="PROSITE" id="PS50103"/>
    </source>
</evidence>
<keyword evidence="2" id="KW-0175">Coiled coil</keyword>
<dbReference type="PROSITE" id="PS50103">
    <property type="entry name" value="ZF_C3H1"/>
    <property type="match status" value="1"/>
</dbReference>
<keyword evidence="6" id="KW-1185">Reference proteome</keyword>
<name>A0A9P7A6D9_9AGAM</name>
<feature type="region of interest" description="Disordered" evidence="3">
    <location>
        <begin position="31"/>
        <end position="94"/>
    </location>
</feature>
<evidence type="ECO:0000256" key="1">
    <source>
        <dbReference type="PROSITE-ProRule" id="PRU00723"/>
    </source>
</evidence>
<keyword evidence="1" id="KW-0863">Zinc-finger</keyword>
<feature type="coiled-coil region" evidence="2">
    <location>
        <begin position="527"/>
        <end position="581"/>
    </location>
</feature>
<evidence type="ECO:0000313" key="5">
    <source>
        <dbReference type="EMBL" id="KAG1782510.1"/>
    </source>
</evidence>
<feature type="compositionally biased region" description="Low complexity" evidence="3">
    <location>
        <begin position="165"/>
        <end position="180"/>
    </location>
</feature>
<feature type="zinc finger region" description="C3H1-type" evidence="1">
    <location>
        <begin position="1"/>
        <end position="33"/>
    </location>
</feature>
<feature type="compositionally biased region" description="Basic and acidic residues" evidence="3">
    <location>
        <begin position="233"/>
        <end position="243"/>
    </location>
</feature>